<feature type="region of interest" description="Disordered" evidence="8">
    <location>
        <begin position="461"/>
        <end position="480"/>
    </location>
</feature>
<evidence type="ECO:0000313" key="12">
    <source>
        <dbReference type="Proteomes" id="UP001610446"/>
    </source>
</evidence>
<dbReference type="Gene3D" id="1.20.1250.20">
    <property type="entry name" value="MFS general substrate transporter like domains"/>
    <property type="match status" value="1"/>
</dbReference>
<name>A0ABR4K6Q5_9EURO</name>
<comment type="similarity">
    <text evidence="2 7">Belongs to the major facilitator superfamily. Sugar transporter (TC 2.A.1.1) family.</text>
</comment>
<feature type="transmembrane region" description="Helical" evidence="9">
    <location>
        <begin position="320"/>
        <end position="340"/>
    </location>
</feature>
<accession>A0ABR4K6Q5</accession>
<evidence type="ECO:0000256" key="6">
    <source>
        <dbReference type="ARBA" id="ARBA00023136"/>
    </source>
</evidence>
<evidence type="ECO:0000256" key="9">
    <source>
        <dbReference type="SAM" id="Phobius"/>
    </source>
</evidence>
<keyword evidence="5 9" id="KW-1133">Transmembrane helix</keyword>
<feature type="transmembrane region" description="Helical" evidence="9">
    <location>
        <begin position="360"/>
        <end position="380"/>
    </location>
</feature>
<feature type="domain" description="Major facilitator superfamily (MFS) profile" evidence="10">
    <location>
        <begin position="9"/>
        <end position="446"/>
    </location>
</feature>
<evidence type="ECO:0000256" key="3">
    <source>
        <dbReference type="ARBA" id="ARBA00022448"/>
    </source>
</evidence>
<dbReference type="PANTHER" id="PTHR48022">
    <property type="entry name" value="PLASTIDIC GLUCOSE TRANSPORTER 4"/>
    <property type="match status" value="1"/>
</dbReference>
<dbReference type="InterPro" id="IPR005829">
    <property type="entry name" value="Sugar_transporter_CS"/>
</dbReference>
<dbReference type="EMBL" id="JBFXLU010000060">
    <property type="protein sequence ID" value="KAL2846898.1"/>
    <property type="molecule type" value="Genomic_DNA"/>
</dbReference>
<evidence type="ECO:0000259" key="10">
    <source>
        <dbReference type="PROSITE" id="PS50850"/>
    </source>
</evidence>
<evidence type="ECO:0000256" key="5">
    <source>
        <dbReference type="ARBA" id="ARBA00022989"/>
    </source>
</evidence>
<dbReference type="InterPro" id="IPR020846">
    <property type="entry name" value="MFS_dom"/>
</dbReference>
<feature type="transmembrane region" description="Helical" evidence="9">
    <location>
        <begin position="167"/>
        <end position="188"/>
    </location>
</feature>
<dbReference type="Proteomes" id="UP001610446">
    <property type="component" value="Unassembled WGS sequence"/>
</dbReference>
<keyword evidence="4 9" id="KW-0812">Transmembrane</keyword>
<dbReference type="Pfam" id="PF00083">
    <property type="entry name" value="Sugar_tr"/>
    <property type="match status" value="1"/>
</dbReference>
<dbReference type="InterPro" id="IPR050360">
    <property type="entry name" value="MFS_Sugar_Transporters"/>
</dbReference>
<gene>
    <name evidence="11" type="ORF">BJY01DRAFT_234470</name>
</gene>
<dbReference type="PROSITE" id="PS50850">
    <property type="entry name" value="MFS"/>
    <property type="match status" value="1"/>
</dbReference>
<feature type="transmembrane region" description="Helical" evidence="9">
    <location>
        <begin position="135"/>
        <end position="155"/>
    </location>
</feature>
<evidence type="ECO:0000256" key="7">
    <source>
        <dbReference type="RuleBase" id="RU003346"/>
    </source>
</evidence>
<sequence>MGKALVAACAVFAAVGGFLFGYDSGIISSTIAQPKFIEYFGALSDAQDGGVVSSFQGGAIVGCLTVTYFGDMLGRKRMIFLASILALFGSALQGGAATVGMLIAGRLFAGIAVGQLSSTVPVYCAEIAPPNLRGLLSGLQQWMLSWGFFAAQWIGYGATHSTSALQWRFPLAFQVLPALLLTVGILFLPESPRWLVEKDRQEEARATLHRLHSTGDNVDFIVSELVAIQDEIQRDRQNRQLSSMSILTKPSWRRRLLLGCGIQAFGQLSGINVNNYYAPRIYKSLGIDTSGALMITGINGSLGIVENTIILLLIDRIGRILPLSIGAFGMSSSMLIVAILNQYFPADSPHTNGNALRAQVAMSFVFQLFFQPLGSISWIYPAEIFPTEIRALGAAISTTSNWCLNLLFAQCSPIALGQIGFKYFYLFFAFNFISMFVFMFLYPETKQRTLEEIDALFERSDRSSATKEDGPDTGDKPVPQMEAAYAVHTA</sequence>
<feature type="transmembrane region" description="Helical" evidence="9">
    <location>
        <begin position="78"/>
        <end position="97"/>
    </location>
</feature>
<dbReference type="SUPFAM" id="SSF103473">
    <property type="entry name" value="MFS general substrate transporter"/>
    <property type="match status" value="1"/>
</dbReference>
<proteinExistence type="inferred from homology"/>
<keyword evidence="3 7" id="KW-0813">Transport</keyword>
<evidence type="ECO:0000256" key="2">
    <source>
        <dbReference type="ARBA" id="ARBA00010992"/>
    </source>
</evidence>
<dbReference type="PANTHER" id="PTHR48022:SF9">
    <property type="entry name" value="MAJOR FACILITATOR SUPERFAMILY (MFS) PROFILE DOMAIN-CONTAINING PROTEIN"/>
    <property type="match status" value="1"/>
</dbReference>
<keyword evidence="12" id="KW-1185">Reference proteome</keyword>
<feature type="transmembrane region" description="Helical" evidence="9">
    <location>
        <begin position="293"/>
        <end position="313"/>
    </location>
</feature>
<feature type="transmembrane region" description="Helical" evidence="9">
    <location>
        <begin position="51"/>
        <end position="71"/>
    </location>
</feature>
<reference evidence="11 12" key="1">
    <citation type="submission" date="2024-07" db="EMBL/GenBank/DDBJ databases">
        <title>Section-level genome sequencing and comparative genomics of Aspergillus sections Usti and Cavernicolus.</title>
        <authorList>
            <consortium name="Lawrence Berkeley National Laboratory"/>
            <person name="Nybo J.L."/>
            <person name="Vesth T.C."/>
            <person name="Theobald S."/>
            <person name="Frisvad J.C."/>
            <person name="Larsen T.O."/>
            <person name="Kjaerboelling I."/>
            <person name="Rothschild-Mancinelli K."/>
            <person name="Lyhne E.K."/>
            <person name="Kogle M.E."/>
            <person name="Barry K."/>
            <person name="Clum A."/>
            <person name="Na H."/>
            <person name="Ledsgaard L."/>
            <person name="Lin J."/>
            <person name="Lipzen A."/>
            <person name="Kuo A."/>
            <person name="Riley R."/>
            <person name="Mondo S."/>
            <person name="Labutti K."/>
            <person name="Haridas S."/>
            <person name="Pangalinan J."/>
            <person name="Salamov A.A."/>
            <person name="Simmons B.A."/>
            <person name="Magnuson J.K."/>
            <person name="Chen J."/>
            <person name="Drula E."/>
            <person name="Henrissat B."/>
            <person name="Wiebenga A."/>
            <person name="Lubbers R.J."/>
            <person name="Gomes A.C."/>
            <person name="Makela M.R."/>
            <person name="Stajich J."/>
            <person name="Grigoriev I.V."/>
            <person name="Mortensen U.H."/>
            <person name="De Vries R.P."/>
            <person name="Baker S.E."/>
            <person name="Andersen M.R."/>
        </authorList>
    </citation>
    <scope>NUCLEOTIDE SEQUENCE [LARGE SCALE GENOMIC DNA]</scope>
    <source>
        <strain evidence="11 12">CBS 123904</strain>
    </source>
</reference>
<comment type="caution">
    <text evidence="11">The sequence shown here is derived from an EMBL/GenBank/DDBJ whole genome shotgun (WGS) entry which is preliminary data.</text>
</comment>
<feature type="compositionally biased region" description="Basic and acidic residues" evidence="8">
    <location>
        <begin position="461"/>
        <end position="475"/>
    </location>
</feature>
<dbReference type="InterPro" id="IPR036259">
    <property type="entry name" value="MFS_trans_sf"/>
</dbReference>
<comment type="subcellular location">
    <subcellularLocation>
        <location evidence="1">Membrane</location>
        <topology evidence="1">Multi-pass membrane protein</topology>
    </subcellularLocation>
</comment>
<protein>
    <submittedName>
        <fullName evidence="11">Sugar transporter</fullName>
    </submittedName>
</protein>
<keyword evidence="11" id="KW-0762">Sugar transport</keyword>
<dbReference type="PRINTS" id="PR00171">
    <property type="entry name" value="SUGRTRNSPORT"/>
</dbReference>
<evidence type="ECO:0000256" key="1">
    <source>
        <dbReference type="ARBA" id="ARBA00004141"/>
    </source>
</evidence>
<feature type="transmembrane region" description="Helical" evidence="9">
    <location>
        <begin position="392"/>
        <end position="417"/>
    </location>
</feature>
<evidence type="ECO:0000256" key="8">
    <source>
        <dbReference type="SAM" id="MobiDB-lite"/>
    </source>
</evidence>
<feature type="transmembrane region" description="Helical" evidence="9">
    <location>
        <begin position="423"/>
        <end position="442"/>
    </location>
</feature>
<organism evidence="11 12">
    <name type="scientific">Aspergillus pseudoustus</name>
    <dbReference type="NCBI Taxonomy" id="1810923"/>
    <lineage>
        <taxon>Eukaryota</taxon>
        <taxon>Fungi</taxon>
        <taxon>Dikarya</taxon>
        <taxon>Ascomycota</taxon>
        <taxon>Pezizomycotina</taxon>
        <taxon>Eurotiomycetes</taxon>
        <taxon>Eurotiomycetidae</taxon>
        <taxon>Eurotiales</taxon>
        <taxon>Aspergillaceae</taxon>
        <taxon>Aspergillus</taxon>
        <taxon>Aspergillus subgen. Nidulantes</taxon>
    </lineage>
</organism>
<evidence type="ECO:0000313" key="11">
    <source>
        <dbReference type="EMBL" id="KAL2846898.1"/>
    </source>
</evidence>
<keyword evidence="6 9" id="KW-0472">Membrane</keyword>
<dbReference type="NCBIfam" id="TIGR00879">
    <property type="entry name" value="SP"/>
    <property type="match status" value="1"/>
</dbReference>
<dbReference type="PROSITE" id="PS00217">
    <property type="entry name" value="SUGAR_TRANSPORT_2"/>
    <property type="match status" value="1"/>
</dbReference>
<dbReference type="InterPro" id="IPR003663">
    <property type="entry name" value="Sugar/inositol_transpt"/>
</dbReference>
<dbReference type="InterPro" id="IPR005828">
    <property type="entry name" value="MFS_sugar_transport-like"/>
</dbReference>
<evidence type="ECO:0000256" key="4">
    <source>
        <dbReference type="ARBA" id="ARBA00022692"/>
    </source>
</evidence>